<feature type="compositionally biased region" description="Basic and acidic residues" evidence="1">
    <location>
        <begin position="20"/>
        <end position="35"/>
    </location>
</feature>
<accession>A0A834HZ16</accession>
<feature type="compositionally biased region" description="Polar residues" evidence="1">
    <location>
        <begin position="7"/>
        <end position="19"/>
    </location>
</feature>
<keyword evidence="3" id="KW-1185">Reference proteome</keyword>
<sequence>MVKERNQQTLSKNWNNPKQGTKETDHHSVPHDPKRPPHITITMVRNSNPRDTVSRRQRAYAVRSGRRYPERSQY</sequence>
<dbReference type="Proteomes" id="UP000625711">
    <property type="component" value="Unassembled WGS sequence"/>
</dbReference>
<dbReference type="AlphaFoldDB" id="A0A834HZ16"/>
<proteinExistence type="predicted"/>
<gene>
    <name evidence="2" type="ORF">GWI33_016986</name>
</gene>
<evidence type="ECO:0000256" key="1">
    <source>
        <dbReference type="SAM" id="MobiDB-lite"/>
    </source>
</evidence>
<dbReference type="EMBL" id="JAACXV010014147">
    <property type="protein sequence ID" value="KAF7270019.1"/>
    <property type="molecule type" value="Genomic_DNA"/>
</dbReference>
<comment type="caution">
    <text evidence="2">The sequence shown here is derived from an EMBL/GenBank/DDBJ whole genome shotgun (WGS) entry which is preliminary data.</text>
</comment>
<organism evidence="2 3">
    <name type="scientific">Rhynchophorus ferrugineus</name>
    <name type="common">Red palm weevil</name>
    <name type="synonym">Curculio ferrugineus</name>
    <dbReference type="NCBI Taxonomy" id="354439"/>
    <lineage>
        <taxon>Eukaryota</taxon>
        <taxon>Metazoa</taxon>
        <taxon>Ecdysozoa</taxon>
        <taxon>Arthropoda</taxon>
        <taxon>Hexapoda</taxon>
        <taxon>Insecta</taxon>
        <taxon>Pterygota</taxon>
        <taxon>Neoptera</taxon>
        <taxon>Endopterygota</taxon>
        <taxon>Coleoptera</taxon>
        <taxon>Polyphaga</taxon>
        <taxon>Cucujiformia</taxon>
        <taxon>Curculionidae</taxon>
        <taxon>Dryophthorinae</taxon>
        <taxon>Rhynchophorus</taxon>
    </lineage>
</organism>
<name>A0A834HZ16_RHYFE</name>
<protein>
    <submittedName>
        <fullName evidence="2">Uncharacterized protein</fullName>
    </submittedName>
</protein>
<evidence type="ECO:0000313" key="2">
    <source>
        <dbReference type="EMBL" id="KAF7270019.1"/>
    </source>
</evidence>
<feature type="region of interest" description="Disordered" evidence="1">
    <location>
        <begin position="1"/>
        <end position="74"/>
    </location>
</feature>
<reference evidence="2" key="1">
    <citation type="submission" date="2020-08" db="EMBL/GenBank/DDBJ databases">
        <title>Genome sequencing and assembly of the red palm weevil Rhynchophorus ferrugineus.</title>
        <authorList>
            <person name="Dias G.B."/>
            <person name="Bergman C.M."/>
            <person name="Manee M."/>
        </authorList>
    </citation>
    <scope>NUCLEOTIDE SEQUENCE</scope>
    <source>
        <strain evidence="2">AA-2017</strain>
        <tissue evidence="2">Whole larva</tissue>
    </source>
</reference>
<evidence type="ECO:0000313" key="3">
    <source>
        <dbReference type="Proteomes" id="UP000625711"/>
    </source>
</evidence>